<dbReference type="Gene3D" id="3.40.50.12580">
    <property type="match status" value="1"/>
</dbReference>
<dbReference type="InterPro" id="IPR007554">
    <property type="entry name" value="Glycerophosphate_synth"/>
</dbReference>
<dbReference type="AlphaFoldDB" id="A0A6J6DK16"/>
<protein>
    <submittedName>
        <fullName evidence="1">Unannotated protein</fullName>
    </submittedName>
</protein>
<dbReference type="GO" id="GO:0047355">
    <property type="term" value="F:CDP-glycerol glycerophosphotransferase activity"/>
    <property type="evidence" value="ECO:0007669"/>
    <property type="project" value="InterPro"/>
</dbReference>
<evidence type="ECO:0000313" key="1">
    <source>
        <dbReference type="EMBL" id="CAB4563544.1"/>
    </source>
</evidence>
<dbReference type="EMBL" id="CAEZTH010000061">
    <property type="protein sequence ID" value="CAB4563544.1"/>
    <property type="molecule type" value="Genomic_DNA"/>
</dbReference>
<dbReference type="Pfam" id="PF04464">
    <property type="entry name" value="Glyphos_transf"/>
    <property type="match status" value="1"/>
</dbReference>
<dbReference type="InterPro" id="IPR043148">
    <property type="entry name" value="TagF_C"/>
</dbReference>
<accession>A0A6J6DK16</accession>
<reference evidence="1" key="1">
    <citation type="submission" date="2020-05" db="EMBL/GenBank/DDBJ databases">
        <authorList>
            <person name="Chiriac C."/>
            <person name="Salcher M."/>
            <person name="Ghai R."/>
            <person name="Kavagutti S V."/>
        </authorList>
    </citation>
    <scope>NUCLEOTIDE SEQUENCE</scope>
</reference>
<dbReference type="SUPFAM" id="SSF53756">
    <property type="entry name" value="UDP-Glycosyltransferase/glycogen phosphorylase"/>
    <property type="match status" value="1"/>
</dbReference>
<organism evidence="1">
    <name type="scientific">freshwater metagenome</name>
    <dbReference type="NCBI Taxonomy" id="449393"/>
    <lineage>
        <taxon>unclassified sequences</taxon>
        <taxon>metagenomes</taxon>
        <taxon>ecological metagenomes</taxon>
    </lineage>
</organism>
<sequence length="428" mass="48157">MEPIKVVFLGLYFEAWDAVDEIYQKMAKVPRFEPIGVSMPRKLTGQLAYAQEEKAHAFFEGKEIPHIRLNSGGSGSQNQDGLAILKDLAPDYVFVNYPWQRNYQPALRFDQLVEFTRLVYVPYFSLVMVDEPDDEPGGGQGDAPVATHLFTQRLHQLASLVFTQERDVVDAYALTERGNSYVHFTGSPKIDNLAHEAKAGRSSWPLEEGKFKIVWAPHHSYSPHWYNFGVFSKIYVQMLEFAKANSDIQIVLRPHPFLWSTLTDRNVLTESELSFWRKSWDELPNTSVDEDGSYAGLFLATDILVTDGISFLGEYPLVTGKPAIFFENADHWKLSATGEIAASSSIRVKTFAELTEMIEKAKSNSLPSREKEIQKLVEASSPHPGESASRIIEIVYEDFVGGPSPLVSKDAIKATPWELAAGREPFED</sequence>
<dbReference type="GO" id="GO:0016020">
    <property type="term" value="C:membrane"/>
    <property type="evidence" value="ECO:0007669"/>
    <property type="project" value="InterPro"/>
</dbReference>
<name>A0A6J6DK16_9ZZZZ</name>
<gene>
    <name evidence="1" type="ORF">UFOPK1639_00608</name>
</gene>
<proteinExistence type="predicted"/>